<dbReference type="EMBL" id="JMCG01000002">
    <property type="protein sequence ID" value="KGK08557.1"/>
    <property type="molecule type" value="Genomic_DNA"/>
</dbReference>
<evidence type="ECO:0000313" key="3">
    <source>
        <dbReference type="EMBL" id="KGK08557.1"/>
    </source>
</evidence>
<dbReference type="RefSeq" id="WP_039429356.1">
    <property type="nucleotide sequence ID" value="NZ_CP061845.1"/>
</dbReference>
<keyword evidence="2" id="KW-0472">Membrane</keyword>
<protein>
    <submittedName>
        <fullName evidence="3">Chromosome partitioning protein ParA</fullName>
    </submittedName>
</protein>
<organism evidence="3 4">
    <name type="scientific">Vibrio navarrensis</name>
    <dbReference type="NCBI Taxonomy" id="29495"/>
    <lineage>
        <taxon>Bacteria</taxon>
        <taxon>Pseudomonadati</taxon>
        <taxon>Pseudomonadota</taxon>
        <taxon>Gammaproteobacteria</taxon>
        <taxon>Vibrionales</taxon>
        <taxon>Vibrionaceae</taxon>
        <taxon>Vibrio</taxon>
    </lineage>
</organism>
<evidence type="ECO:0000256" key="1">
    <source>
        <dbReference type="SAM" id="Coils"/>
    </source>
</evidence>
<evidence type="ECO:0000313" key="4">
    <source>
        <dbReference type="Proteomes" id="UP000029994"/>
    </source>
</evidence>
<reference evidence="3 4" key="1">
    <citation type="submission" date="2014-04" db="EMBL/GenBank/DDBJ databases">
        <title>Genome sequencing of Vibrio navarrensis strains.</title>
        <authorList>
            <person name="Gladney L.M."/>
            <person name="Katz L.S."/>
            <person name="Marino-Ramirez L."/>
            <person name="Jordan I.K."/>
        </authorList>
    </citation>
    <scope>NUCLEOTIDE SEQUENCE [LARGE SCALE GENOMIC DNA]</scope>
    <source>
        <strain evidence="3 4">ATCC 51183</strain>
    </source>
</reference>
<keyword evidence="2" id="KW-0812">Transmembrane</keyword>
<keyword evidence="4" id="KW-1185">Reference proteome</keyword>
<dbReference type="Proteomes" id="UP000029994">
    <property type="component" value="Unassembled WGS sequence"/>
</dbReference>
<dbReference type="AlphaFoldDB" id="A0A099LML0"/>
<feature type="transmembrane region" description="Helical" evidence="2">
    <location>
        <begin position="29"/>
        <end position="50"/>
    </location>
</feature>
<keyword evidence="2" id="KW-1133">Transmembrane helix</keyword>
<name>A0A099LML0_9VIBR</name>
<sequence>MTSPNNQADEQADEQDDVVVIEERDKRTFVYIAIAAVLGMAFGGLIGAHFTAQKWQETYQGLQQQYQSLANDKTQLVASVKSREASLDSEVDKKLEAEIALRQKEHQAELEKLQNQLTEMEKLNITLEGQIKSQKAQIETTQTENDKLSRQADMQSNMFERSRELFRREMEISQELEALQKEREVLVPKLETLKKACEVYLSGKSWDAKSDACDNQDEASSRLSQVDQLIEVYKMDLKQIKSITQEMGL</sequence>
<feature type="coiled-coil region" evidence="1">
    <location>
        <begin position="96"/>
        <end position="182"/>
    </location>
</feature>
<proteinExistence type="predicted"/>
<dbReference type="eggNOG" id="ENOG5031P8X">
    <property type="taxonomic scope" value="Bacteria"/>
</dbReference>
<dbReference type="Gene3D" id="1.10.287.1490">
    <property type="match status" value="1"/>
</dbReference>
<comment type="caution">
    <text evidence="3">The sequence shown here is derived from an EMBL/GenBank/DDBJ whole genome shotgun (WGS) entry which is preliminary data.</text>
</comment>
<accession>A0A099LML0</accession>
<gene>
    <name evidence="3" type="ORF">EA26_15090</name>
</gene>
<evidence type="ECO:0000256" key="2">
    <source>
        <dbReference type="SAM" id="Phobius"/>
    </source>
</evidence>
<keyword evidence="1" id="KW-0175">Coiled coil</keyword>
<dbReference type="GeneID" id="43684409"/>